<dbReference type="AlphaFoldDB" id="A0A485M7U6"/>
<protein>
    <submittedName>
        <fullName evidence="2">Uncharacterized protein</fullName>
    </submittedName>
</protein>
<dbReference type="EMBL" id="CAADRN010000372">
    <property type="protein sequence ID" value="VFU19209.1"/>
    <property type="molecule type" value="Genomic_DNA"/>
</dbReference>
<organism evidence="2">
    <name type="scientific">anaerobic digester metagenome</name>
    <dbReference type="NCBI Taxonomy" id="1263854"/>
    <lineage>
        <taxon>unclassified sequences</taxon>
        <taxon>metagenomes</taxon>
        <taxon>ecological metagenomes</taxon>
    </lineage>
</organism>
<keyword evidence="1" id="KW-0472">Membrane</keyword>
<gene>
    <name evidence="2" type="ORF">SCFA_70004</name>
</gene>
<name>A0A485M7U6_9ZZZZ</name>
<evidence type="ECO:0000313" key="2">
    <source>
        <dbReference type="EMBL" id="VFU19209.1"/>
    </source>
</evidence>
<keyword evidence="1" id="KW-1133">Transmembrane helix</keyword>
<keyword evidence="1" id="KW-0812">Transmembrane</keyword>
<sequence length="130" mass="14428">MSEKNTEPGVFVFPLPAELEKCYFEWASSFRFNEKALVEMQEKGYTPLFIPVFPGGTAYSPDCPAGSGGNPCGGSAQRQSPVNPYLLFLILILLLLSFKKDQILAAVRRFLLKSAKKDPAEDRAPNIKQK</sequence>
<reference evidence="2" key="1">
    <citation type="submission" date="2019-03" db="EMBL/GenBank/DDBJ databases">
        <authorList>
            <person name="Hao L."/>
        </authorList>
    </citation>
    <scope>NUCLEOTIDE SEQUENCE</scope>
</reference>
<evidence type="ECO:0000256" key="1">
    <source>
        <dbReference type="SAM" id="Phobius"/>
    </source>
</evidence>
<accession>A0A485M7U6</accession>
<proteinExistence type="predicted"/>
<feature type="transmembrane region" description="Helical" evidence="1">
    <location>
        <begin position="82"/>
        <end position="98"/>
    </location>
</feature>